<dbReference type="CDD" id="cd00761">
    <property type="entry name" value="Glyco_tranf_GTA_type"/>
    <property type="match status" value="1"/>
</dbReference>
<evidence type="ECO:0000313" key="3">
    <source>
        <dbReference type="Proteomes" id="UP000185936"/>
    </source>
</evidence>
<dbReference type="SUPFAM" id="SSF53448">
    <property type="entry name" value="Nucleotide-diphospho-sugar transferases"/>
    <property type="match status" value="1"/>
</dbReference>
<dbReference type="Gene3D" id="3.90.550.10">
    <property type="entry name" value="Spore Coat Polysaccharide Biosynthesis Protein SpsA, Chain A"/>
    <property type="match status" value="1"/>
</dbReference>
<feature type="domain" description="Streptomycin biosynthesis protein StrF" evidence="1">
    <location>
        <begin position="30"/>
        <end position="181"/>
    </location>
</feature>
<dbReference type="InterPro" id="IPR059123">
    <property type="entry name" value="StrF_dom"/>
</dbReference>
<dbReference type="STRING" id="308853.SAMN05421752_11168"/>
<dbReference type="Proteomes" id="UP000185936">
    <property type="component" value="Unassembled WGS sequence"/>
</dbReference>
<reference evidence="3" key="1">
    <citation type="submission" date="2017-01" db="EMBL/GenBank/DDBJ databases">
        <authorList>
            <person name="Varghese N."/>
            <person name="Submissions S."/>
        </authorList>
    </citation>
    <scope>NUCLEOTIDE SEQUENCE [LARGE SCALE GENOMIC DNA]</scope>
    <source>
        <strain evidence="3">type strain: HArc-</strain>
    </source>
</reference>
<dbReference type="InterPro" id="IPR029044">
    <property type="entry name" value="Nucleotide-diphossugar_trans"/>
</dbReference>
<dbReference type="RefSeq" id="WP_076609954.1">
    <property type="nucleotide sequence ID" value="NZ_FTNR01000011.1"/>
</dbReference>
<dbReference type="Pfam" id="PF13712">
    <property type="entry name" value="Glyco_tranf_2_5"/>
    <property type="match status" value="1"/>
</dbReference>
<keyword evidence="2" id="KW-0808">Transferase</keyword>
<keyword evidence="3" id="KW-1185">Reference proteome</keyword>
<proteinExistence type="predicted"/>
<dbReference type="OrthoDB" id="81511at2157"/>
<accession>A0A1N7GD02</accession>
<dbReference type="AlphaFoldDB" id="A0A1N7GD02"/>
<gene>
    <name evidence="2" type="ORF">SAMN05421752_11168</name>
</gene>
<dbReference type="EMBL" id="FTNR01000011">
    <property type="protein sequence ID" value="SIS10453.1"/>
    <property type="molecule type" value="Genomic_DNA"/>
</dbReference>
<evidence type="ECO:0000259" key="1">
    <source>
        <dbReference type="Pfam" id="PF13712"/>
    </source>
</evidence>
<evidence type="ECO:0000313" key="2">
    <source>
        <dbReference type="EMBL" id="SIS10453.1"/>
    </source>
</evidence>
<dbReference type="GO" id="GO:0016740">
    <property type="term" value="F:transferase activity"/>
    <property type="evidence" value="ECO:0007669"/>
    <property type="project" value="UniProtKB-KW"/>
</dbReference>
<sequence length="269" mass="30760">MDFSIISVYNDKRKLENFLERGLDQQEYRSFERIFIDNREGVYDSAAAALNAGATKASGDYYFFIHQDVKLPPSYLSKVRQHLNTIDDLGVAGAAGVRETGECSAEGVNVIHHGESQRKWERGMPILDPTEVDSLDELLLIVPNDVFNEEPFSPSLCPGWHLYGVEYSLRMKRLGKSVVVLPIDLWHQSDGGWRGISHDKTLLRLIQEYSECDCIHTTGGSWPATKKYGLWRVVENKVQSSLIRYFIISWSMHGLTRTIKKIVRKLIRR</sequence>
<protein>
    <submittedName>
        <fullName evidence="2">Glycosyltransferase like family protein</fullName>
    </submittedName>
</protein>
<organism evidence="2 3">
    <name type="scientific">Natronorubrum thiooxidans</name>
    <dbReference type="NCBI Taxonomy" id="308853"/>
    <lineage>
        <taxon>Archaea</taxon>
        <taxon>Methanobacteriati</taxon>
        <taxon>Methanobacteriota</taxon>
        <taxon>Stenosarchaea group</taxon>
        <taxon>Halobacteria</taxon>
        <taxon>Halobacteriales</taxon>
        <taxon>Natrialbaceae</taxon>
        <taxon>Natronorubrum</taxon>
    </lineage>
</organism>
<name>A0A1N7GD02_9EURY</name>